<feature type="domain" description="Roadblock/LAMTOR2" evidence="1">
    <location>
        <begin position="32"/>
        <end position="98"/>
    </location>
</feature>
<comment type="caution">
    <text evidence="2">The sequence shown here is derived from an EMBL/GenBank/DDBJ whole genome shotgun (WGS) entry which is preliminary data.</text>
</comment>
<dbReference type="SUPFAM" id="SSF103196">
    <property type="entry name" value="Roadblock/LC7 domain"/>
    <property type="match status" value="1"/>
</dbReference>
<evidence type="ECO:0000313" key="3">
    <source>
        <dbReference type="Proteomes" id="UP001205337"/>
    </source>
</evidence>
<dbReference type="EMBL" id="JANTHX010000005">
    <property type="protein sequence ID" value="MCS0499093.1"/>
    <property type="molecule type" value="Genomic_DNA"/>
</dbReference>
<gene>
    <name evidence="2" type="ORF">NUH29_05955</name>
</gene>
<dbReference type="RefSeq" id="WP_258798113.1">
    <property type="nucleotide sequence ID" value="NZ_JANTHX010000005.1"/>
</dbReference>
<keyword evidence="3" id="KW-1185">Reference proteome</keyword>
<dbReference type="Pfam" id="PF03259">
    <property type="entry name" value="Robl_LC7"/>
    <property type="match status" value="1"/>
</dbReference>
<dbReference type="InterPro" id="IPR004942">
    <property type="entry name" value="Roadblock/LAMTOR2_dom"/>
</dbReference>
<organism evidence="2 3">
    <name type="scientific">Protaetiibacter mangrovi</name>
    <dbReference type="NCBI Taxonomy" id="2970926"/>
    <lineage>
        <taxon>Bacteria</taxon>
        <taxon>Bacillati</taxon>
        <taxon>Actinomycetota</taxon>
        <taxon>Actinomycetes</taxon>
        <taxon>Micrococcales</taxon>
        <taxon>Microbacteriaceae</taxon>
        <taxon>Protaetiibacter</taxon>
    </lineage>
</organism>
<sequence>MTGALPPHRDPAVVSAAVAALAGLAAVCRPLRAAIVLTDDGFEIARIPRGADEHRRLASMASAMQALADAVVRELRIGTNQHLVIDASEGAVVALRVGHLPCALVAVLDDGFVPDDVAEIGATADALARRLHTP</sequence>
<reference evidence="2 3" key="1">
    <citation type="submission" date="2022-08" db="EMBL/GenBank/DDBJ databases">
        <authorList>
            <person name="Li F."/>
        </authorList>
    </citation>
    <scope>NUCLEOTIDE SEQUENCE [LARGE SCALE GENOMIC DNA]</scope>
    <source>
        <strain evidence="2 3">10F1B-8-1</strain>
    </source>
</reference>
<name>A0ABT1ZEG3_9MICO</name>
<evidence type="ECO:0000259" key="1">
    <source>
        <dbReference type="Pfam" id="PF03259"/>
    </source>
</evidence>
<accession>A0ABT1ZEG3</accession>
<evidence type="ECO:0000313" key="2">
    <source>
        <dbReference type="EMBL" id="MCS0499093.1"/>
    </source>
</evidence>
<protein>
    <submittedName>
        <fullName evidence="2">Roadblock/LC7 domain-containing protein</fullName>
    </submittedName>
</protein>
<dbReference type="Proteomes" id="UP001205337">
    <property type="component" value="Unassembled WGS sequence"/>
</dbReference>
<proteinExistence type="predicted"/>
<dbReference type="Gene3D" id="3.30.450.30">
    <property type="entry name" value="Dynein light chain 2a, cytoplasmic"/>
    <property type="match status" value="1"/>
</dbReference>